<organism evidence="1 2">
    <name type="scientific">Methylomonas subterranea</name>
    <dbReference type="NCBI Taxonomy" id="2952225"/>
    <lineage>
        <taxon>Bacteria</taxon>
        <taxon>Pseudomonadati</taxon>
        <taxon>Pseudomonadota</taxon>
        <taxon>Gammaproteobacteria</taxon>
        <taxon>Methylococcales</taxon>
        <taxon>Methylococcaceae</taxon>
        <taxon>Methylomonas</taxon>
    </lineage>
</organism>
<evidence type="ECO:0000313" key="2">
    <source>
        <dbReference type="Proteomes" id="UP001524499"/>
    </source>
</evidence>
<proteinExistence type="predicted"/>
<reference evidence="1 2" key="1">
    <citation type="submission" date="2022-07" db="EMBL/GenBank/DDBJ databases">
        <title>Methylomonas rivi sp. nov., Methylomonas rosea sp. nov., Methylomonas aureus sp. nov. and Methylomonas subterranea sp. nov., four novel methanotrophs isolated from a freshwater creek and the deep terrestrial subsurface.</title>
        <authorList>
            <person name="Abin C."/>
            <person name="Sankaranarayanan K."/>
            <person name="Garner C."/>
            <person name="Sindelar R."/>
            <person name="Kotary K."/>
            <person name="Garner R."/>
            <person name="Barclay S."/>
            <person name="Lawson P."/>
            <person name="Krumholz L."/>
        </authorList>
    </citation>
    <scope>NUCLEOTIDE SEQUENCE [LARGE SCALE GENOMIC DNA]</scope>
    <source>
        <strain evidence="1 2">SURF-2</strain>
    </source>
</reference>
<protein>
    <submittedName>
        <fullName evidence="1">Uncharacterized protein</fullName>
    </submittedName>
</protein>
<dbReference type="Proteomes" id="UP001524499">
    <property type="component" value="Unassembled WGS sequence"/>
</dbReference>
<keyword evidence="2" id="KW-1185">Reference proteome</keyword>
<dbReference type="EMBL" id="JANIBJ010000011">
    <property type="protein sequence ID" value="MCQ8103898.1"/>
    <property type="molecule type" value="Genomic_DNA"/>
</dbReference>
<accession>A0ABT1TEK8</accession>
<gene>
    <name evidence="1" type="ORF">NP590_07270</name>
</gene>
<comment type="caution">
    <text evidence="1">The sequence shown here is derived from an EMBL/GenBank/DDBJ whole genome shotgun (WGS) entry which is preliminary data.</text>
</comment>
<dbReference type="RefSeq" id="WP_256601649.1">
    <property type="nucleotide sequence ID" value="NZ_JANIBJ010000011.1"/>
</dbReference>
<evidence type="ECO:0000313" key="1">
    <source>
        <dbReference type="EMBL" id="MCQ8103898.1"/>
    </source>
</evidence>
<sequence length="101" mass="11656">MNNTSKLLTTLLFVGLSQPSEAGFLDDFVKFTADQSQKIIAEPIIKNMEKQHKIKTGLVKYNADDDMPPEAHRDMWGLVESEHGKCWYHVKTYKKLCEQKQ</sequence>
<name>A0ABT1TEK8_9GAMM</name>